<dbReference type="EMBL" id="PJQY01003251">
    <property type="protein sequence ID" value="PQM39034.1"/>
    <property type="molecule type" value="Genomic_DNA"/>
</dbReference>
<proteinExistence type="predicted"/>
<gene>
    <name evidence="1" type="ORF">Pyn_22963</name>
</gene>
<organism evidence="1 2">
    <name type="scientific">Prunus yedoensis var. nudiflora</name>
    <dbReference type="NCBI Taxonomy" id="2094558"/>
    <lineage>
        <taxon>Eukaryota</taxon>
        <taxon>Viridiplantae</taxon>
        <taxon>Streptophyta</taxon>
        <taxon>Embryophyta</taxon>
        <taxon>Tracheophyta</taxon>
        <taxon>Spermatophyta</taxon>
        <taxon>Magnoliopsida</taxon>
        <taxon>eudicotyledons</taxon>
        <taxon>Gunneridae</taxon>
        <taxon>Pentapetalae</taxon>
        <taxon>rosids</taxon>
        <taxon>fabids</taxon>
        <taxon>Rosales</taxon>
        <taxon>Rosaceae</taxon>
        <taxon>Amygdaloideae</taxon>
        <taxon>Amygdaleae</taxon>
        <taxon>Prunus</taxon>
    </lineage>
</organism>
<name>A0A314UR14_PRUYE</name>
<dbReference type="AlphaFoldDB" id="A0A314UR14"/>
<keyword evidence="2" id="KW-1185">Reference proteome</keyword>
<sequence>MAIENKDVARKLRLVEEGRREEQRIMQKVLMRGRGKKNIIGLSLQAAQEEGGERENNNGSRNLVWDLKQTLMAMEKFTANSLKAYEELDAHIEQVSSPGLCA</sequence>
<accession>A0A314UR14</accession>
<dbReference type="Proteomes" id="UP000250321">
    <property type="component" value="Unassembled WGS sequence"/>
</dbReference>
<comment type="caution">
    <text evidence="1">The sequence shown here is derived from an EMBL/GenBank/DDBJ whole genome shotgun (WGS) entry which is preliminary data.</text>
</comment>
<dbReference type="STRING" id="2094558.A0A314UR14"/>
<evidence type="ECO:0000313" key="1">
    <source>
        <dbReference type="EMBL" id="PQM39034.1"/>
    </source>
</evidence>
<evidence type="ECO:0000313" key="2">
    <source>
        <dbReference type="Proteomes" id="UP000250321"/>
    </source>
</evidence>
<protein>
    <submittedName>
        <fullName evidence="1">Uncharacterized protein</fullName>
    </submittedName>
</protein>
<reference evidence="1 2" key="1">
    <citation type="submission" date="2018-02" db="EMBL/GenBank/DDBJ databases">
        <title>Draft genome of wild Prunus yedoensis var. nudiflora.</title>
        <authorList>
            <person name="Baek S."/>
            <person name="Kim J.-H."/>
            <person name="Choi K."/>
            <person name="Kim G.-B."/>
            <person name="Cho A."/>
            <person name="Jang H."/>
            <person name="Shin C.-H."/>
            <person name="Yu H.-J."/>
            <person name="Mun J.-H."/>
        </authorList>
    </citation>
    <scope>NUCLEOTIDE SEQUENCE [LARGE SCALE GENOMIC DNA]</scope>
    <source>
        <strain evidence="2">cv. Jeju island</strain>
        <tissue evidence="1">Leaf</tissue>
    </source>
</reference>